<gene>
    <name evidence="1" type="ORF">SAMN02982927_02048</name>
</gene>
<dbReference type="InterPro" id="IPR013324">
    <property type="entry name" value="RNA_pol_sigma_r3/r4-like"/>
</dbReference>
<reference evidence="2" key="1">
    <citation type="submission" date="2016-10" db="EMBL/GenBank/DDBJ databases">
        <authorList>
            <person name="Varghese N."/>
            <person name="Submissions S."/>
        </authorList>
    </citation>
    <scope>NUCLEOTIDE SEQUENCE [LARGE SCALE GENOMIC DNA]</scope>
    <source>
        <strain evidence="2">ATCC 700379</strain>
    </source>
</reference>
<evidence type="ECO:0000313" key="2">
    <source>
        <dbReference type="Proteomes" id="UP000198752"/>
    </source>
</evidence>
<evidence type="ECO:0000313" key="1">
    <source>
        <dbReference type="EMBL" id="SFG55949.1"/>
    </source>
</evidence>
<protein>
    <submittedName>
        <fullName evidence="1">Uncharacterized protein</fullName>
    </submittedName>
</protein>
<dbReference type="RefSeq" id="WP_093672624.1">
    <property type="nucleotide sequence ID" value="NZ_FOOY01000013.1"/>
</dbReference>
<accession>A0A1I2SVN9</accession>
<name>A0A1I2SVN9_9BACL</name>
<proteinExistence type="predicted"/>
<dbReference type="AlphaFoldDB" id="A0A1I2SVN9"/>
<sequence>MTYSQHLCPNEPNPEVAFHHLLKCVEPIILAMAKKRTIFLHEPLIRLLSDAVRHADQSFDCSLVPDDQEPNSFFLIMIQNEVEKQFDDYVKKRAREERLHHVLETHLDETVPRISTSAKNSHIQMPFPAFTETEYTLYRMHIIHGYSLSHIAERHRVSQKTVLHWKQRTIEALSRHYMRSSSHSDKNRYR</sequence>
<dbReference type="OrthoDB" id="9783788at2"/>
<keyword evidence="2" id="KW-1185">Reference proteome</keyword>
<dbReference type="SUPFAM" id="SSF88659">
    <property type="entry name" value="Sigma3 and sigma4 domains of RNA polymerase sigma factors"/>
    <property type="match status" value="1"/>
</dbReference>
<organism evidence="1 2">
    <name type="scientific">Sporolactobacillus nakayamae</name>
    <dbReference type="NCBI Taxonomy" id="269670"/>
    <lineage>
        <taxon>Bacteria</taxon>
        <taxon>Bacillati</taxon>
        <taxon>Bacillota</taxon>
        <taxon>Bacilli</taxon>
        <taxon>Bacillales</taxon>
        <taxon>Sporolactobacillaceae</taxon>
        <taxon>Sporolactobacillus</taxon>
    </lineage>
</organism>
<dbReference type="Proteomes" id="UP000198752">
    <property type="component" value="Unassembled WGS sequence"/>
</dbReference>
<dbReference type="EMBL" id="FOOY01000013">
    <property type="protein sequence ID" value="SFG55949.1"/>
    <property type="molecule type" value="Genomic_DNA"/>
</dbReference>